<dbReference type="EMBL" id="JAWDGP010003469">
    <property type="protein sequence ID" value="KAK3773998.1"/>
    <property type="molecule type" value="Genomic_DNA"/>
</dbReference>
<feature type="region of interest" description="Disordered" evidence="1">
    <location>
        <begin position="79"/>
        <end position="102"/>
    </location>
</feature>
<gene>
    <name evidence="2" type="ORF">RRG08_030080</name>
</gene>
<dbReference type="Proteomes" id="UP001283361">
    <property type="component" value="Unassembled WGS sequence"/>
</dbReference>
<evidence type="ECO:0000313" key="2">
    <source>
        <dbReference type="EMBL" id="KAK3773998.1"/>
    </source>
</evidence>
<name>A0AAE1DLP0_9GAST</name>
<reference evidence="2" key="1">
    <citation type="journal article" date="2023" name="G3 (Bethesda)">
        <title>A reference genome for the long-term kleptoplast-retaining sea slug Elysia crispata morphotype clarki.</title>
        <authorList>
            <person name="Eastman K.E."/>
            <person name="Pendleton A.L."/>
            <person name="Shaikh M.A."/>
            <person name="Suttiyut T."/>
            <person name="Ogas R."/>
            <person name="Tomko P."/>
            <person name="Gavelis G."/>
            <person name="Widhalm J.R."/>
            <person name="Wisecaver J.H."/>
        </authorList>
    </citation>
    <scope>NUCLEOTIDE SEQUENCE</scope>
    <source>
        <strain evidence="2">ECLA1</strain>
    </source>
</reference>
<evidence type="ECO:0000256" key="1">
    <source>
        <dbReference type="SAM" id="MobiDB-lite"/>
    </source>
</evidence>
<feature type="compositionally biased region" description="Polar residues" evidence="1">
    <location>
        <begin position="79"/>
        <end position="89"/>
    </location>
</feature>
<organism evidence="2 3">
    <name type="scientific">Elysia crispata</name>
    <name type="common">lettuce slug</name>
    <dbReference type="NCBI Taxonomy" id="231223"/>
    <lineage>
        <taxon>Eukaryota</taxon>
        <taxon>Metazoa</taxon>
        <taxon>Spiralia</taxon>
        <taxon>Lophotrochozoa</taxon>
        <taxon>Mollusca</taxon>
        <taxon>Gastropoda</taxon>
        <taxon>Heterobranchia</taxon>
        <taxon>Euthyneura</taxon>
        <taxon>Panpulmonata</taxon>
        <taxon>Sacoglossa</taxon>
        <taxon>Placobranchoidea</taxon>
        <taxon>Plakobranchidae</taxon>
        <taxon>Elysia</taxon>
    </lineage>
</organism>
<proteinExistence type="predicted"/>
<sequence length="102" mass="11279">MQVESSTHTFSVQHWFLGSHSLAQTITIGRTWRQGDPCDSRSFPDPSGTGSFLVFASRTGSYYTVETCRHSFPWSQANGGNMVLSSGPSQKPKPPKLEDEEI</sequence>
<comment type="caution">
    <text evidence="2">The sequence shown here is derived from an EMBL/GenBank/DDBJ whole genome shotgun (WGS) entry which is preliminary data.</text>
</comment>
<protein>
    <submittedName>
        <fullName evidence="2">Uncharacterized protein</fullName>
    </submittedName>
</protein>
<evidence type="ECO:0000313" key="3">
    <source>
        <dbReference type="Proteomes" id="UP001283361"/>
    </source>
</evidence>
<dbReference type="AlphaFoldDB" id="A0AAE1DLP0"/>
<keyword evidence="3" id="KW-1185">Reference proteome</keyword>
<accession>A0AAE1DLP0</accession>